<dbReference type="EnsemblMetazoa" id="ISCW023564-RA">
    <property type="protein sequence ID" value="ISCW023564-PA"/>
    <property type="gene ID" value="ISCW023564"/>
</dbReference>
<accession>B7QL92</accession>
<dbReference type="STRING" id="6945.B7QL92"/>
<organism>
    <name type="scientific">Ixodes scapularis</name>
    <name type="common">Black-legged tick</name>
    <name type="synonym">Deer tick</name>
    <dbReference type="NCBI Taxonomy" id="6945"/>
    <lineage>
        <taxon>Eukaryota</taxon>
        <taxon>Metazoa</taxon>
        <taxon>Ecdysozoa</taxon>
        <taxon>Arthropoda</taxon>
        <taxon>Chelicerata</taxon>
        <taxon>Arachnida</taxon>
        <taxon>Acari</taxon>
        <taxon>Parasitiformes</taxon>
        <taxon>Ixodida</taxon>
        <taxon>Ixodoidea</taxon>
        <taxon>Ixodidae</taxon>
        <taxon>Ixodinae</taxon>
        <taxon>Ixodes</taxon>
    </lineage>
</organism>
<dbReference type="EMBL" id="DS964264">
    <property type="protein sequence ID" value="EEC19614.1"/>
    <property type="molecule type" value="Genomic_DNA"/>
</dbReference>
<dbReference type="AlphaFoldDB" id="B7QL92"/>
<dbReference type="HOGENOM" id="CLU_104036_1_1_1"/>
<name>B7QL92_IXOSC</name>
<keyword evidence="3" id="KW-1185">Reference proteome</keyword>
<sequence>IERYICSDFGRKPRSLLDIDRWKAVEFRLLVLYTGPIVLYSRVLEPFFFNFMTLHAAITILSSPKLCLEYVDDSEQLLVHFVETYISLYGKDKVSHNVHNLIHIANDARTHGPLDGWSAFPFEN</sequence>
<proteinExistence type="predicted"/>
<dbReference type="PANTHER" id="PTHR33053">
    <property type="entry name" value="PROTEIN, PUTATIVE-RELATED"/>
    <property type="match status" value="1"/>
</dbReference>
<evidence type="ECO:0000313" key="3">
    <source>
        <dbReference type="Proteomes" id="UP000001555"/>
    </source>
</evidence>
<feature type="non-terminal residue" evidence="1">
    <location>
        <position position="124"/>
    </location>
</feature>
<feature type="non-terminal residue" evidence="1">
    <location>
        <position position="1"/>
    </location>
</feature>
<protein>
    <submittedName>
        <fullName evidence="1 2">PrC protein, putative</fullName>
    </submittedName>
</protein>
<reference evidence="1 3" key="1">
    <citation type="submission" date="2008-03" db="EMBL/GenBank/DDBJ databases">
        <title>Annotation of Ixodes scapularis.</title>
        <authorList>
            <consortium name="Ixodes scapularis Genome Project Consortium"/>
            <person name="Caler E."/>
            <person name="Hannick L.I."/>
            <person name="Bidwell S."/>
            <person name="Joardar V."/>
            <person name="Thiagarajan M."/>
            <person name="Amedeo P."/>
            <person name="Galinsky K.J."/>
            <person name="Schobel S."/>
            <person name="Inman J."/>
            <person name="Hostetler J."/>
            <person name="Miller J."/>
            <person name="Hammond M."/>
            <person name="Megy K."/>
            <person name="Lawson D."/>
            <person name="Kodira C."/>
            <person name="Sutton G."/>
            <person name="Meyer J."/>
            <person name="Hill C.A."/>
            <person name="Birren B."/>
            <person name="Nene V."/>
            <person name="Collins F."/>
            <person name="Alarcon-Chaidez F."/>
            <person name="Wikel S."/>
            <person name="Strausberg R."/>
        </authorList>
    </citation>
    <scope>NUCLEOTIDE SEQUENCE [LARGE SCALE GENOMIC DNA]</scope>
    <source>
        <strain evidence="3">Wikel</strain>
        <strain evidence="1">Wikel colony</strain>
    </source>
</reference>
<reference evidence="2" key="2">
    <citation type="submission" date="2020-05" db="UniProtKB">
        <authorList>
            <consortium name="EnsemblMetazoa"/>
        </authorList>
    </citation>
    <scope>IDENTIFICATION</scope>
    <source>
        <strain evidence="2">wikel</strain>
    </source>
</reference>
<evidence type="ECO:0000313" key="2">
    <source>
        <dbReference type="EnsemblMetazoa" id="ISCW023564-PA"/>
    </source>
</evidence>
<dbReference type="VEuPathDB" id="VectorBase:ISCW023564"/>
<dbReference type="PANTHER" id="PTHR33053:SF25">
    <property type="entry name" value="TRANSPOSASE DOMAIN-CONTAINING PROTEIN"/>
    <property type="match status" value="1"/>
</dbReference>
<dbReference type="Proteomes" id="UP000001555">
    <property type="component" value="Unassembled WGS sequence"/>
</dbReference>
<evidence type="ECO:0000313" key="1">
    <source>
        <dbReference type="EMBL" id="EEC19614.1"/>
    </source>
</evidence>
<dbReference type="EMBL" id="ABJB011123428">
    <property type="status" value="NOT_ANNOTATED_CDS"/>
    <property type="molecule type" value="Genomic_DNA"/>
</dbReference>
<gene>
    <name evidence="1" type="ORF">IscW_ISCW023564</name>
</gene>
<dbReference type="PaxDb" id="6945-B7QL92"/>
<dbReference type="VEuPathDB" id="VectorBase:ISCI023564"/>